<feature type="compositionally biased region" description="Basic and acidic residues" evidence="1">
    <location>
        <begin position="1029"/>
        <end position="1039"/>
    </location>
</feature>
<feature type="compositionally biased region" description="Low complexity" evidence="1">
    <location>
        <begin position="1015"/>
        <end position="1025"/>
    </location>
</feature>
<feature type="compositionally biased region" description="Low complexity" evidence="1">
    <location>
        <begin position="41"/>
        <end position="53"/>
    </location>
</feature>
<feature type="compositionally biased region" description="Basic and acidic residues" evidence="1">
    <location>
        <begin position="1291"/>
        <end position="1301"/>
    </location>
</feature>
<feature type="compositionally biased region" description="Polar residues" evidence="1">
    <location>
        <begin position="482"/>
        <end position="495"/>
    </location>
</feature>
<feature type="compositionally biased region" description="Polar residues" evidence="1">
    <location>
        <begin position="204"/>
        <end position="235"/>
    </location>
</feature>
<name>A0AA38LTT0_9TREE</name>
<feature type="compositionally biased region" description="Polar residues" evidence="1">
    <location>
        <begin position="1344"/>
        <end position="1358"/>
    </location>
</feature>
<proteinExistence type="predicted"/>
<feature type="compositionally biased region" description="Pro residues" evidence="1">
    <location>
        <begin position="358"/>
        <end position="370"/>
    </location>
</feature>
<feature type="compositionally biased region" description="Low complexity" evidence="1">
    <location>
        <begin position="137"/>
        <end position="168"/>
    </location>
</feature>
<keyword evidence="3" id="KW-1185">Reference proteome</keyword>
<feature type="compositionally biased region" description="Pro residues" evidence="1">
    <location>
        <begin position="427"/>
        <end position="441"/>
    </location>
</feature>
<protein>
    <submittedName>
        <fullName evidence="2">Uncharacterized protein</fullName>
    </submittedName>
</protein>
<feature type="compositionally biased region" description="Polar residues" evidence="1">
    <location>
        <begin position="607"/>
        <end position="620"/>
    </location>
</feature>
<gene>
    <name evidence="2" type="ORF">MKK02DRAFT_43885</name>
</gene>
<feature type="compositionally biased region" description="Low complexity" evidence="1">
    <location>
        <begin position="371"/>
        <end position="391"/>
    </location>
</feature>
<dbReference type="RefSeq" id="XP_052944982.1">
    <property type="nucleotide sequence ID" value="XM_053092659.1"/>
</dbReference>
<sequence>MSSVASPAGPSRHRRKHTAENWDDDFEFALPSRPTRPTPSPSTSTVIASSSSRHLSEESGESKANRPAENTRGASRLMGTTSKAKEPEEEEDWDTGGAWDEGGLAPSPRASIQVRRGSRGPAPLSIPTSSSSKGIKTLGPPRSSSSSTSPLASPTPFLSPPQSSLLSSGHPYVEATRSASHNRRSMIAESSRDARTKPMKRHPSTSFIPAQTTATVAVSHESSSSLWQRFNRSSPNLPPTHMPDSPKPTSSRFTNRELRHMKSGEIMPPPPIPLPSLIRRKSKKEKDEARKSQIRESQVPFSPSMEQLKEMEGKRGFWKRLSGNAAGIGKGSPTSSIQERRRRSSSVGSRSPTKPHLSPSPYPPLPPPPGNVRSPSAASTTSATSTTSASSQLKTTGLAGILRRSTSSLIRNSPKNDRRDGGTPPSSYTPPAPLPNPPMPIPVRTSSRTSQMSSNNSATFGSELERRGKRNASISRGYHLPSPSSGSPYQTSGSGYFSPGQGDIPPLPHSTSYKSVLSDRSGERPRRTPGGSIASTDESDLEGGDMAQVTPKRQRRVRPAAAQEALAKGTGWGGNVWTGFPASSALDSASPTKLAHRPLPPSRSSSTTNARIPSSQSAQLSPDPVPTLNVMEEDLESSRTFSTLRRLSSLSKKHGRRISGGWKFGTGSSASTNSSSEGRVKLETVVGSPVKQARVVADELSPDGAAGPEEDGESRGIETGGLGLEAPGGPEKPDRYVRGGSVSAPNSILKPPTQSARDLNAEWDKLATGAAPAGLPLNSASTQAIRLGGSSKADKERRRQSWNDFVIPKNVLEKQKEVRRGIEGVKRFAGGVESLKTLLATHAALFDRLSASSDDDIIAFSELDREFGQWWEMATVLIEVGSTGQTSMSPEAESPKRSRRVTLASDEAKIAADRMRRSQSTPHHPPYISPPPILPLGTSPGVKKEARKISLPDPQDANPALLGGPPRASPDLWRASTGRQELSKRQLEVLRTMLRTPVSDSSVPSSRSDGLRGMSTISASSTTASVVGKAKEEGRDVRQVFRPSISRASTTDSRASDSSVHFDSPGPLQRVKSSASRTSSTGTPAPRGAEMFPSPNDSAYIVPSQSFPSPITASTLAYGYPSRPGAGDPSKMRRGSKVGLAGLKDFLKGLKSKESKKDLRGPPVTQAPPGRPLRSIPPPIHPGLPRPANAGNGLPLSPTSPSATPKYPFAWRHGPTPSIPDLQQASLYPATPPPSDSRRASGSQSINASLPSPTRTPTRPTAAGPPVSGKERKRPGLRGIFRAGSGSWSDLVREGDKRGGGSRESVVVAPTAGYPRVGSGGSTESAPAPLRHSPSLEQCGAGMRSTSGPSRLTVTSSKAPAEMGGQVEDETMMTVRPQRKSRIMGLGWPEEAAAAREMGRLGSDASFASGASGDPVFVARGVEGRVASQGSELEGEEESIALTPESLPVLLEYLRQCEGKLGEWRERVRVLEGR</sequence>
<evidence type="ECO:0000313" key="2">
    <source>
        <dbReference type="EMBL" id="KAI9635205.1"/>
    </source>
</evidence>
<feature type="compositionally biased region" description="Low complexity" evidence="1">
    <location>
        <begin position="1251"/>
        <end position="1266"/>
    </location>
</feature>
<organism evidence="2 3">
    <name type="scientific">Dioszegia hungarica</name>
    <dbReference type="NCBI Taxonomy" id="4972"/>
    <lineage>
        <taxon>Eukaryota</taxon>
        <taxon>Fungi</taxon>
        <taxon>Dikarya</taxon>
        <taxon>Basidiomycota</taxon>
        <taxon>Agaricomycotina</taxon>
        <taxon>Tremellomycetes</taxon>
        <taxon>Tremellales</taxon>
        <taxon>Bulleribasidiaceae</taxon>
        <taxon>Dioszegia</taxon>
    </lineage>
</organism>
<feature type="compositionally biased region" description="Polar residues" evidence="1">
    <location>
        <begin position="1240"/>
        <end position="1250"/>
    </location>
</feature>
<comment type="caution">
    <text evidence="2">The sequence shown here is derived from an EMBL/GenBank/DDBJ whole genome shotgun (WGS) entry which is preliminary data.</text>
</comment>
<feature type="compositionally biased region" description="Low complexity" evidence="1">
    <location>
        <begin position="638"/>
        <end position="650"/>
    </location>
</feature>
<feature type="compositionally biased region" description="Low complexity" evidence="1">
    <location>
        <begin position="442"/>
        <end position="457"/>
    </location>
</feature>
<feature type="compositionally biased region" description="Polar residues" evidence="1">
    <location>
        <begin position="404"/>
        <end position="413"/>
    </location>
</feature>
<feature type="compositionally biased region" description="Polar residues" evidence="1">
    <location>
        <begin position="1071"/>
        <end position="1083"/>
    </location>
</feature>
<feature type="compositionally biased region" description="Low complexity" evidence="1">
    <location>
        <begin position="998"/>
        <end position="1008"/>
    </location>
</feature>
<feature type="region of interest" description="Disordered" evidence="1">
    <location>
        <begin position="1"/>
        <end position="680"/>
    </location>
</feature>
<accession>A0AA38LTT0</accession>
<dbReference type="Proteomes" id="UP001164286">
    <property type="component" value="Unassembled WGS sequence"/>
</dbReference>
<feature type="compositionally biased region" description="Polar residues" evidence="1">
    <location>
        <begin position="295"/>
        <end position="305"/>
    </location>
</feature>
<feature type="compositionally biased region" description="Basic and acidic residues" evidence="1">
    <location>
        <begin position="284"/>
        <end position="294"/>
    </location>
</feature>
<feature type="compositionally biased region" description="Low complexity" evidence="1">
    <location>
        <begin position="1194"/>
        <end position="1205"/>
    </location>
</feature>
<feature type="compositionally biased region" description="Basic and acidic residues" evidence="1">
    <location>
        <begin position="254"/>
        <end position="263"/>
    </location>
</feature>
<feature type="compositionally biased region" description="Low complexity" evidence="1">
    <location>
        <begin position="1046"/>
        <end position="1059"/>
    </location>
</feature>
<feature type="compositionally biased region" description="Basic and acidic residues" evidence="1">
    <location>
        <begin position="906"/>
        <end position="916"/>
    </location>
</feature>
<feature type="compositionally biased region" description="Pro residues" evidence="1">
    <location>
        <begin position="923"/>
        <end position="934"/>
    </location>
</feature>
<feature type="compositionally biased region" description="Low complexity" evidence="1">
    <location>
        <begin position="665"/>
        <end position="676"/>
    </location>
</feature>
<evidence type="ECO:0000256" key="1">
    <source>
        <dbReference type="SAM" id="MobiDB-lite"/>
    </source>
</evidence>
<feature type="region of interest" description="Disordered" evidence="1">
    <location>
        <begin position="998"/>
        <end position="1106"/>
    </location>
</feature>
<feature type="region of interest" description="Disordered" evidence="1">
    <location>
        <begin position="698"/>
        <end position="754"/>
    </location>
</feature>
<feature type="compositionally biased region" description="Pro residues" evidence="1">
    <location>
        <begin position="1165"/>
        <end position="1185"/>
    </location>
</feature>
<dbReference type="EMBL" id="JAKWFO010000005">
    <property type="protein sequence ID" value="KAI9635205.1"/>
    <property type="molecule type" value="Genomic_DNA"/>
</dbReference>
<feature type="region of interest" description="Disordered" evidence="1">
    <location>
        <begin position="882"/>
        <end position="972"/>
    </location>
</feature>
<feature type="compositionally biased region" description="Basic and acidic residues" evidence="1">
    <location>
        <begin position="54"/>
        <end position="66"/>
    </location>
</feature>
<feature type="compositionally biased region" description="Low complexity" evidence="1">
    <location>
        <begin position="345"/>
        <end position="357"/>
    </location>
</feature>
<reference evidence="2" key="1">
    <citation type="journal article" date="2022" name="G3 (Bethesda)">
        <title>High quality genome of the basidiomycete yeast Dioszegia hungarica PDD-24b-2 isolated from cloud water.</title>
        <authorList>
            <person name="Jarrige D."/>
            <person name="Haridas S."/>
            <person name="Bleykasten-Grosshans C."/>
            <person name="Joly M."/>
            <person name="Nadalig T."/>
            <person name="Sancelme M."/>
            <person name="Vuilleumier S."/>
            <person name="Grigoriev I.V."/>
            <person name="Amato P."/>
            <person name="Bringel F."/>
        </authorList>
    </citation>
    <scope>NUCLEOTIDE SEQUENCE</scope>
    <source>
        <strain evidence="2">PDD-24b-2</strain>
    </source>
</reference>
<evidence type="ECO:0000313" key="3">
    <source>
        <dbReference type="Proteomes" id="UP001164286"/>
    </source>
</evidence>
<feature type="region of interest" description="Disordered" evidence="1">
    <location>
        <begin position="1151"/>
        <end position="1362"/>
    </location>
</feature>
<dbReference type="GeneID" id="77731864"/>
<feature type="compositionally biased region" description="Basic and acidic residues" evidence="1">
    <location>
        <begin position="1151"/>
        <end position="1160"/>
    </location>
</feature>